<dbReference type="Proteomes" id="UP001446871">
    <property type="component" value="Unassembled WGS sequence"/>
</dbReference>
<sequence>MSWAASRVTTRIEDRAYSLLGIFGVNMPMLYGEGAKAFIRLQHEIIKTTNDLSIFAWIPKEEDISLAQGRKQQCHLGVGLLAAGPELFTHSQPIERILDSVFDGEFSVTNTNSGIKVMSGLTVYTNPKDGQLVYFLGLGYRLLGERDTNELGIDLHLCGPNIGIIESLRLQPHGSEQVYIVAEPGLLRAQGVRNGAFVFEFDGNSETYFWLNEIEPHPNTHYDRANGLFFTLKRPDFVGLLRLPQSFIYPFHDPIPILCGLKDESEPWCKIYGGGFSIPKSGTA</sequence>
<reference evidence="2 3" key="1">
    <citation type="submission" date="2023-01" db="EMBL/GenBank/DDBJ databases">
        <title>Analysis of 21 Apiospora genomes using comparative genomics revels a genus with tremendous synthesis potential of carbohydrate active enzymes and secondary metabolites.</title>
        <authorList>
            <person name="Sorensen T."/>
        </authorList>
    </citation>
    <scope>NUCLEOTIDE SEQUENCE [LARGE SCALE GENOMIC DNA]</scope>
    <source>
        <strain evidence="2 3">CBS 83171</strain>
    </source>
</reference>
<evidence type="ECO:0000313" key="3">
    <source>
        <dbReference type="Proteomes" id="UP001446871"/>
    </source>
</evidence>
<protein>
    <submittedName>
        <fullName evidence="2">Heterokaryon incompatibility protein-domain-containing protein</fullName>
    </submittedName>
</protein>
<keyword evidence="3" id="KW-1185">Reference proteome</keyword>
<name>A0ABR1UWE3_9PEZI</name>
<accession>A0ABR1UWE3</accession>
<dbReference type="Pfam" id="PF26640">
    <property type="entry name" value="DUF8212"/>
    <property type="match status" value="1"/>
</dbReference>
<organism evidence="2 3">
    <name type="scientific">Apiospora saccharicola</name>
    <dbReference type="NCBI Taxonomy" id="335842"/>
    <lineage>
        <taxon>Eukaryota</taxon>
        <taxon>Fungi</taxon>
        <taxon>Dikarya</taxon>
        <taxon>Ascomycota</taxon>
        <taxon>Pezizomycotina</taxon>
        <taxon>Sordariomycetes</taxon>
        <taxon>Xylariomycetidae</taxon>
        <taxon>Amphisphaeriales</taxon>
        <taxon>Apiosporaceae</taxon>
        <taxon>Apiospora</taxon>
    </lineage>
</organism>
<dbReference type="InterPro" id="IPR058525">
    <property type="entry name" value="DUF8212"/>
</dbReference>
<feature type="domain" description="DUF8212" evidence="1">
    <location>
        <begin position="36"/>
        <end position="73"/>
    </location>
</feature>
<comment type="caution">
    <text evidence="2">The sequence shown here is derived from an EMBL/GenBank/DDBJ whole genome shotgun (WGS) entry which is preliminary data.</text>
</comment>
<dbReference type="PANTHER" id="PTHR10622:SF12">
    <property type="entry name" value="HET DOMAIN-CONTAINING PROTEIN"/>
    <property type="match status" value="1"/>
</dbReference>
<proteinExistence type="predicted"/>
<evidence type="ECO:0000259" key="1">
    <source>
        <dbReference type="Pfam" id="PF26640"/>
    </source>
</evidence>
<evidence type="ECO:0000313" key="2">
    <source>
        <dbReference type="EMBL" id="KAK8063242.1"/>
    </source>
</evidence>
<dbReference type="EMBL" id="JAQQWM010000005">
    <property type="protein sequence ID" value="KAK8063242.1"/>
    <property type="molecule type" value="Genomic_DNA"/>
</dbReference>
<dbReference type="PANTHER" id="PTHR10622">
    <property type="entry name" value="HET DOMAIN-CONTAINING PROTEIN"/>
    <property type="match status" value="1"/>
</dbReference>
<gene>
    <name evidence="2" type="ORF">PG996_007894</name>
</gene>